<sequence>METEYLRIGTEYYKISNLPLFSGDSIKVLLRWNKGEIITDFGKDFIATIPKYDGFCLIPSHIDYKSEIGGFYNTYEQLHHHSTYGEFKTTKTFLHHIFGEQYDLGVDYLTILWQKPTQILPILALVSSERNTGKTTFLNWLKLIFQGNMTINKNEDFRSRFNTDWAAKLIIAVDEVLLDKREDSERLKNLSTAKSYKSESKGKDKIEGSFFGKFILCSNNEDNFIYIDDQEIRYWVRKIEPFTKEKPNLLDELEKEIPFFTHFLNSRVISTKKTTRMWFDKNLIHTPALDRLMKANKTYVHKEIEQILLDEFDVFEVTELKYSNSDLVEKLSQNNIRVSSSKVSDVVKNYFKLESTNSSYEKYHLSIMPTTQKPWVDKTVHKGRHYTFKKQELIAG</sequence>
<dbReference type="RefSeq" id="WP_155600464.1">
    <property type="nucleotide sequence ID" value="NZ_RCNR01000031.1"/>
</dbReference>
<dbReference type="EMBL" id="RCNR01000031">
    <property type="protein sequence ID" value="MUH37075.1"/>
    <property type="molecule type" value="Genomic_DNA"/>
</dbReference>
<dbReference type="AlphaFoldDB" id="A0A7X2ZVB0"/>
<name>A0A7X2ZVB0_9FLAO</name>
<comment type="caution">
    <text evidence="2">The sequence shown here is derived from an EMBL/GenBank/DDBJ whole genome shotgun (WGS) entry which is preliminary data.</text>
</comment>
<keyword evidence="2" id="KW-0067">ATP-binding</keyword>
<reference evidence="2 3" key="1">
    <citation type="journal article" date="2019" name="Mar. Drugs">
        <title>Comparative Genomics and CAZyme Genome Repertoires of Marine Zobellia amurskyensis KMM 3526(T) and Zobellia laminariae KMM 3676(T).</title>
        <authorList>
            <person name="Chernysheva N."/>
            <person name="Bystritskaya E."/>
            <person name="Stenkova A."/>
            <person name="Golovkin I."/>
            <person name="Nedashkovskaya O."/>
            <person name="Isaeva M."/>
        </authorList>
    </citation>
    <scope>NUCLEOTIDE SEQUENCE [LARGE SCALE GENOMIC DNA]</scope>
    <source>
        <strain evidence="2 3">KMM 3526</strain>
    </source>
</reference>
<dbReference type="OrthoDB" id="608366at2"/>
<dbReference type="Pfam" id="PF19263">
    <property type="entry name" value="DUF5906"/>
    <property type="match status" value="1"/>
</dbReference>
<keyword evidence="2" id="KW-0547">Nucleotide-binding</keyword>
<keyword evidence="2" id="KW-0347">Helicase</keyword>
<dbReference type="Gene3D" id="3.40.50.300">
    <property type="entry name" value="P-loop containing nucleotide triphosphate hydrolases"/>
    <property type="match status" value="1"/>
</dbReference>
<gene>
    <name evidence="2" type="ORF">D9O36_14580</name>
</gene>
<dbReference type="GO" id="GO:0004386">
    <property type="term" value="F:helicase activity"/>
    <property type="evidence" value="ECO:0007669"/>
    <property type="project" value="UniProtKB-KW"/>
</dbReference>
<keyword evidence="2" id="KW-0378">Hydrolase</keyword>
<proteinExistence type="predicted"/>
<feature type="domain" description="NrS-1 polymerase-like helicase" evidence="1">
    <location>
        <begin position="126"/>
        <end position="230"/>
    </location>
</feature>
<evidence type="ECO:0000259" key="1">
    <source>
        <dbReference type="Pfam" id="PF19263"/>
    </source>
</evidence>
<dbReference type="Proteomes" id="UP000540519">
    <property type="component" value="Unassembled WGS sequence"/>
</dbReference>
<organism evidence="2 3">
    <name type="scientific">Zobellia amurskyensis</name>
    <dbReference type="NCBI Taxonomy" id="248905"/>
    <lineage>
        <taxon>Bacteria</taxon>
        <taxon>Pseudomonadati</taxon>
        <taxon>Bacteroidota</taxon>
        <taxon>Flavobacteriia</taxon>
        <taxon>Flavobacteriales</taxon>
        <taxon>Flavobacteriaceae</taxon>
        <taxon>Zobellia</taxon>
    </lineage>
</organism>
<accession>A0A7X2ZVB0</accession>
<keyword evidence="3" id="KW-1185">Reference proteome</keyword>
<evidence type="ECO:0000313" key="2">
    <source>
        <dbReference type="EMBL" id="MUH37075.1"/>
    </source>
</evidence>
<evidence type="ECO:0000313" key="3">
    <source>
        <dbReference type="Proteomes" id="UP000540519"/>
    </source>
</evidence>
<dbReference type="InterPro" id="IPR045455">
    <property type="entry name" value="NrS-1_pol-like_helicase"/>
</dbReference>
<dbReference type="InterPro" id="IPR027417">
    <property type="entry name" value="P-loop_NTPase"/>
</dbReference>
<protein>
    <submittedName>
        <fullName evidence="2">Helicase</fullName>
    </submittedName>
</protein>